<sequence length="606" mass="68017">MTKKTKLWKKIDQQETKKVDSSERNRNDRSMMNSQSFKADKSTFAEIIPNPIKTKESPAKPLNSNNRNPLKQNRMATFNFDSKDAYRIIPAEKTKDKEKVKRPTSSVKEQLTRPTSAFSTSGVEGHQMIEKSMRFYRVTTKGDQILSENIQIKPFKILSLLELKISHSQGEHGIAEFKGVVSKEEANRILQLQDSLLPISISKRTEAGQTFSFYEGIAVSIELINEGDVYYIHGESYSHTYLMDIKRKRRSFQLKTQSYEQIVSQVLGSYNGAGFLDTVSNGQTVNQFLTQFDETDWAFIKRLASHFNRQLVAIDQYNTPKFYFGLPNASVAGEVHSADFQIEKDLAGYRQIRDNQGITANEQAFLRYKVKTNQVFILGDKVRFLDEEWQIIDLIRVIERGALQNHYILTKAQGVLVEKEYNEQLIGSSINGTVKSVAGDKVLLDLAIDQGRNAAAYWFPYSTNYTSDDNVGWYMMPEVGELVRLYYPTRDEKDAVAMSTVRTDDDSASGLDPAIKTLRNKFGKTITLEPNKITIVGNGVEIILNDGEGINITSSGNVSVTAGGALSLKGRNVVMDASDSVNISSGGNTISVNDKIVLNGSEIKMN</sequence>
<dbReference type="Proteomes" id="UP000195141">
    <property type="component" value="Chromosome"/>
</dbReference>
<name>A0A242KD82_9ENTE</name>
<keyword evidence="4" id="KW-1185">Reference proteome</keyword>
<reference evidence="2" key="1">
    <citation type="submission" date="2017-05" db="EMBL/GenBank/DDBJ databases">
        <title>The Genome Sequence of Enterococcus sp. 9E7_DIV0242.</title>
        <authorList>
            <consortium name="The Broad Institute Genomics Platform"/>
            <consortium name="The Broad Institute Genomic Center for Infectious Diseases"/>
            <person name="Earl A."/>
            <person name="Manson A."/>
            <person name="Schwartman J."/>
            <person name="Gilmore M."/>
            <person name="Abouelleil A."/>
            <person name="Cao P."/>
            <person name="Chapman S."/>
            <person name="Cusick C."/>
            <person name="Shea T."/>
            <person name="Young S."/>
            <person name="Neafsey D."/>
            <person name="Nusbaum C."/>
            <person name="Birren B."/>
        </authorList>
    </citation>
    <scope>NUCLEOTIDE SEQUENCE [LARGE SCALE GENOMIC DNA]</scope>
    <source>
        <strain evidence="2">9E7_DIV0242</strain>
    </source>
</reference>
<feature type="compositionally biased region" description="Basic and acidic residues" evidence="1">
    <location>
        <begin position="9"/>
        <end position="29"/>
    </location>
</feature>
<feature type="region of interest" description="Disordered" evidence="1">
    <location>
        <begin position="51"/>
        <end position="70"/>
    </location>
</feature>
<feature type="region of interest" description="Disordered" evidence="1">
    <location>
        <begin position="94"/>
        <end position="123"/>
    </location>
</feature>
<gene>
    <name evidence="3" type="ORF">A5888_000813</name>
    <name evidence="2" type="ORF">A5888_000843</name>
</gene>
<dbReference type="EMBL" id="CP147247">
    <property type="protein sequence ID" value="WYJ89094.1"/>
    <property type="molecule type" value="Genomic_DNA"/>
</dbReference>
<dbReference type="SUPFAM" id="SSF69279">
    <property type="entry name" value="Phage tail proteins"/>
    <property type="match status" value="1"/>
</dbReference>
<feature type="compositionally biased region" description="Polar residues" evidence="1">
    <location>
        <begin position="103"/>
        <end position="122"/>
    </location>
</feature>
<reference evidence="3" key="3">
    <citation type="submission" date="2024-03" db="EMBL/GenBank/DDBJ databases">
        <title>The Genome Sequence of Enterococcus sp. DIV0242b.</title>
        <authorList>
            <consortium name="The Broad Institute Genomics Platform"/>
            <consortium name="The Broad Institute Microbial Omics Core"/>
            <consortium name="The Broad Institute Genomic Center for Infectious Diseases"/>
            <person name="Earl A."/>
            <person name="Manson A."/>
            <person name="Gilmore M."/>
            <person name="Schwartman J."/>
            <person name="Shea T."/>
            <person name="Abouelleil A."/>
            <person name="Cao P."/>
            <person name="Chapman S."/>
            <person name="Cusick C."/>
            <person name="Young S."/>
            <person name="Neafsey D."/>
            <person name="Nusbaum C."/>
            <person name="Birren B."/>
        </authorList>
    </citation>
    <scope>NUCLEOTIDE SEQUENCE</scope>
    <source>
        <strain evidence="3">9E7_DIV0242</strain>
    </source>
</reference>
<evidence type="ECO:0000313" key="3">
    <source>
        <dbReference type="EMBL" id="WYJ89094.1"/>
    </source>
</evidence>
<dbReference type="OrthoDB" id="95423at2"/>
<evidence type="ECO:0000313" key="4">
    <source>
        <dbReference type="Proteomes" id="UP000195141"/>
    </source>
</evidence>
<dbReference type="Gene3D" id="3.55.50.10">
    <property type="entry name" value="Baseplate protein-like domains"/>
    <property type="match status" value="1"/>
</dbReference>
<evidence type="ECO:0008006" key="5">
    <source>
        <dbReference type="Google" id="ProtNLM"/>
    </source>
</evidence>
<organism evidence="2">
    <name type="scientific">Candidatus Enterococcus clewellii</name>
    <dbReference type="NCBI Taxonomy" id="1834193"/>
    <lineage>
        <taxon>Bacteria</taxon>
        <taxon>Bacillati</taxon>
        <taxon>Bacillota</taxon>
        <taxon>Bacilli</taxon>
        <taxon>Lactobacillales</taxon>
        <taxon>Enterococcaceae</taxon>
        <taxon>Enterococcus</taxon>
    </lineage>
</organism>
<proteinExistence type="predicted"/>
<evidence type="ECO:0000313" key="2">
    <source>
        <dbReference type="EMBL" id="OTP19029.1"/>
    </source>
</evidence>
<reference evidence="3" key="2">
    <citation type="submission" date="2017-05" db="EMBL/GenBank/DDBJ databases">
        <authorList>
            <consortium name="The Broad Institute Genomics Platform"/>
            <consortium name="The Broad Institute Genomic Center for Infectious Diseases"/>
            <person name="Earl A."/>
            <person name="Manson A."/>
            <person name="Schwartman J."/>
            <person name="Gilmore M."/>
            <person name="Abouelleil A."/>
            <person name="Cao P."/>
            <person name="Chapman S."/>
            <person name="Cusick C."/>
            <person name="Shea T."/>
            <person name="Young S."/>
            <person name="Neafsey D."/>
            <person name="Nusbaum C."/>
            <person name="Birren B."/>
        </authorList>
    </citation>
    <scope>NUCLEOTIDE SEQUENCE</scope>
    <source>
        <strain evidence="3">9E7_DIV0242</strain>
    </source>
</reference>
<protein>
    <recommendedName>
        <fullName evidence="5">Gp5/Type VI secretion system Vgr protein OB-fold domain-containing protein</fullName>
    </recommendedName>
</protein>
<dbReference type="EMBL" id="NGMM01000001">
    <property type="protein sequence ID" value="OTP19029.1"/>
    <property type="molecule type" value="Genomic_DNA"/>
</dbReference>
<accession>A0A242KD82</accession>
<dbReference type="RefSeq" id="WP_086347940.1">
    <property type="nucleotide sequence ID" value="NZ_CP147247.1"/>
</dbReference>
<dbReference type="AlphaFoldDB" id="A0A242KD82"/>
<evidence type="ECO:0000256" key="1">
    <source>
        <dbReference type="SAM" id="MobiDB-lite"/>
    </source>
</evidence>
<feature type="region of interest" description="Disordered" evidence="1">
    <location>
        <begin position="1"/>
        <end position="44"/>
    </location>
</feature>